<dbReference type="Gene3D" id="2.30.40.10">
    <property type="entry name" value="Urease, subunit C, domain 1"/>
    <property type="match status" value="1"/>
</dbReference>
<keyword evidence="5 8" id="KW-0378">Hydrolase</keyword>
<dbReference type="PANTHER" id="PTHR11271:SF6">
    <property type="entry name" value="GUANINE DEAMINASE"/>
    <property type="match status" value="1"/>
</dbReference>
<dbReference type="GO" id="GO:0006147">
    <property type="term" value="P:guanine catabolic process"/>
    <property type="evidence" value="ECO:0007669"/>
    <property type="project" value="UniProtKB-UniRule"/>
</dbReference>
<keyword evidence="12" id="KW-1185">Reference proteome</keyword>
<evidence type="ECO:0000256" key="3">
    <source>
        <dbReference type="ARBA" id="ARBA00012781"/>
    </source>
</evidence>
<dbReference type="SUPFAM" id="SSF51556">
    <property type="entry name" value="Metallo-dependent hydrolases"/>
    <property type="match status" value="1"/>
</dbReference>
<dbReference type="SUPFAM" id="SSF51338">
    <property type="entry name" value="Composite domain of metallo-dependent hydrolases"/>
    <property type="match status" value="1"/>
</dbReference>
<dbReference type="EMBL" id="RCZP01000016">
    <property type="protein sequence ID" value="TPG53516.1"/>
    <property type="molecule type" value="Genomic_DNA"/>
</dbReference>
<evidence type="ECO:0000313" key="12">
    <source>
        <dbReference type="Proteomes" id="UP000317078"/>
    </source>
</evidence>
<comment type="pathway">
    <text evidence="1 8">Purine metabolism; guanine degradation; xanthine from guanine: step 1/1.</text>
</comment>
<dbReference type="NCBIfam" id="NF006679">
    <property type="entry name" value="PRK09228.1"/>
    <property type="match status" value="1"/>
</dbReference>
<dbReference type="UniPathway" id="UPA00603">
    <property type="reaction ID" value="UER00660"/>
</dbReference>
<evidence type="ECO:0000256" key="7">
    <source>
        <dbReference type="NCBIfam" id="TIGR02967"/>
    </source>
</evidence>
<comment type="caution">
    <text evidence="11">The sequence shown here is derived from an EMBL/GenBank/DDBJ whole genome shotgun (WGS) entry which is preliminary data.</text>
</comment>
<evidence type="ECO:0000259" key="10">
    <source>
        <dbReference type="Pfam" id="PF01979"/>
    </source>
</evidence>
<dbReference type="GO" id="GO:0008892">
    <property type="term" value="F:guanine deaminase activity"/>
    <property type="evidence" value="ECO:0007669"/>
    <property type="project" value="UniProtKB-UniRule"/>
</dbReference>
<reference evidence="11 12" key="1">
    <citation type="journal article" date="2019" name="Environ. Microbiol.">
        <title>Species interactions and distinct microbial communities in high Arctic permafrost affected cryosols are associated with the CH4 and CO2 gas fluxes.</title>
        <authorList>
            <person name="Altshuler I."/>
            <person name="Hamel J."/>
            <person name="Turney S."/>
            <person name="Magnuson E."/>
            <person name="Levesque R."/>
            <person name="Greer C."/>
            <person name="Whyte L.G."/>
        </authorList>
    </citation>
    <scope>NUCLEOTIDE SEQUENCE [LARGE SCALE GENOMIC DNA]</scope>
    <source>
        <strain evidence="11 12">S9.3B</strain>
    </source>
</reference>
<evidence type="ECO:0000313" key="11">
    <source>
        <dbReference type="EMBL" id="TPG53516.1"/>
    </source>
</evidence>
<dbReference type="InterPro" id="IPR014311">
    <property type="entry name" value="Guanine_deaminase"/>
</dbReference>
<dbReference type="InterPro" id="IPR011059">
    <property type="entry name" value="Metal-dep_hydrolase_composite"/>
</dbReference>
<evidence type="ECO:0000256" key="2">
    <source>
        <dbReference type="ARBA" id="ARBA00006745"/>
    </source>
</evidence>
<accession>A0A502FWS1</accession>
<sequence>MTGGALALRGPAFAFRHDPFEADPDDALIHWPDALVVMRDGLVTALGDHAALRPRQPDDLPVHHHPEGLIGTGFVDAHVHYPQMEMTGAFGETLLDWLDRYTYPTEARFADPAHAARIAALFLRALLRAGTTTAAVYCTVHEHAADALFAEAGRLGLRIVAGKVLMDRNAPPGLLDGADHGIPATQRLIARWHGRGRLLYAITPRFAPACTDAALEAAGRLWRESPGTYVQTHLCETEAEIAWVRELFPAAPSYLAVYERAGLAGPRAVMGHAVHVDDADLSALRETGCGVAHCPSSNLFLGSGLFRLHDAKAAGVRVGLGSDVGAGTGLSALRTLGDAYKVARLRGARLHPAQAFWLATAGGAAALRLESRIGNLAPGMEADLVVLDPRATPELALRTEGAGLADTLFALTALGDERAVRATYVAGRLAHDRDAPADTEGPARPVGAGRPPGRG</sequence>
<dbReference type="PANTHER" id="PTHR11271">
    <property type="entry name" value="GUANINE DEAMINASE"/>
    <property type="match status" value="1"/>
</dbReference>
<gene>
    <name evidence="11" type="primary">guaD</name>
    <name evidence="11" type="ORF">EAH89_16215</name>
</gene>
<evidence type="ECO:0000256" key="9">
    <source>
        <dbReference type="SAM" id="MobiDB-lite"/>
    </source>
</evidence>
<evidence type="ECO:0000256" key="6">
    <source>
        <dbReference type="ARBA" id="ARBA00022833"/>
    </source>
</evidence>
<dbReference type="Proteomes" id="UP000317078">
    <property type="component" value="Unassembled WGS sequence"/>
</dbReference>
<feature type="domain" description="Amidohydrolase-related" evidence="10">
    <location>
        <begin position="73"/>
        <end position="429"/>
    </location>
</feature>
<name>A0A502FWS1_9PROT</name>
<evidence type="ECO:0000256" key="4">
    <source>
        <dbReference type="ARBA" id="ARBA00022723"/>
    </source>
</evidence>
<dbReference type="RefSeq" id="WP_140884748.1">
    <property type="nucleotide sequence ID" value="NZ_RCZP01000016.1"/>
</dbReference>
<feature type="region of interest" description="Disordered" evidence="9">
    <location>
        <begin position="431"/>
        <end position="455"/>
    </location>
</feature>
<evidence type="ECO:0000256" key="1">
    <source>
        <dbReference type="ARBA" id="ARBA00004984"/>
    </source>
</evidence>
<dbReference type="GO" id="GO:0008270">
    <property type="term" value="F:zinc ion binding"/>
    <property type="evidence" value="ECO:0007669"/>
    <property type="project" value="UniProtKB-UniRule"/>
</dbReference>
<dbReference type="FunFam" id="3.20.20.140:FF:000022">
    <property type="entry name" value="Guanine deaminase"/>
    <property type="match status" value="1"/>
</dbReference>
<dbReference type="EC" id="3.5.4.3" evidence="3 7"/>
<evidence type="ECO:0000256" key="5">
    <source>
        <dbReference type="ARBA" id="ARBA00022801"/>
    </source>
</evidence>
<keyword evidence="4 8" id="KW-0479">Metal-binding</keyword>
<keyword evidence="6 8" id="KW-0862">Zinc</keyword>
<comment type="cofactor">
    <cofactor evidence="8">
        <name>Zn(2+)</name>
        <dbReference type="ChEBI" id="CHEBI:29105"/>
    </cofactor>
    <text evidence="8">Binds 1 zinc ion per subunit.</text>
</comment>
<evidence type="ECO:0000256" key="8">
    <source>
        <dbReference type="RuleBase" id="RU366009"/>
    </source>
</evidence>
<dbReference type="NCBIfam" id="TIGR02967">
    <property type="entry name" value="guan_deamin"/>
    <property type="match status" value="1"/>
</dbReference>
<dbReference type="GO" id="GO:0005829">
    <property type="term" value="C:cytosol"/>
    <property type="evidence" value="ECO:0007669"/>
    <property type="project" value="TreeGrafter"/>
</dbReference>
<proteinExistence type="inferred from homology"/>
<organism evidence="11 12">
    <name type="scientific">Muricoccus nepalensis</name>
    <dbReference type="NCBI Taxonomy" id="1854500"/>
    <lineage>
        <taxon>Bacteria</taxon>
        <taxon>Pseudomonadati</taxon>
        <taxon>Pseudomonadota</taxon>
        <taxon>Alphaproteobacteria</taxon>
        <taxon>Acetobacterales</taxon>
        <taxon>Roseomonadaceae</taxon>
        <taxon>Muricoccus</taxon>
    </lineage>
</organism>
<dbReference type="InterPro" id="IPR006680">
    <property type="entry name" value="Amidohydro-rel"/>
</dbReference>
<comment type="function">
    <text evidence="8">Catalyzes the hydrolytic deamination of guanine, producing xanthine and ammonia.</text>
</comment>
<dbReference type="OrthoDB" id="9787621at2"/>
<dbReference type="InterPro" id="IPR051607">
    <property type="entry name" value="Metallo-dep_hydrolases"/>
</dbReference>
<dbReference type="Gene3D" id="3.20.20.140">
    <property type="entry name" value="Metal-dependent hydrolases"/>
    <property type="match status" value="1"/>
</dbReference>
<protein>
    <recommendedName>
        <fullName evidence="3 7">Guanine deaminase</fullName>
        <shortName evidence="8">Guanase</shortName>
        <ecNumber evidence="3 7">3.5.4.3</ecNumber>
    </recommendedName>
    <alternativeName>
        <fullName evidence="8">Guanine aminohydrolase</fullName>
    </alternativeName>
</protein>
<comment type="catalytic activity">
    <reaction evidence="8">
        <text>guanine + H2O + H(+) = xanthine + NH4(+)</text>
        <dbReference type="Rhea" id="RHEA:14665"/>
        <dbReference type="ChEBI" id="CHEBI:15377"/>
        <dbReference type="ChEBI" id="CHEBI:15378"/>
        <dbReference type="ChEBI" id="CHEBI:16235"/>
        <dbReference type="ChEBI" id="CHEBI:17712"/>
        <dbReference type="ChEBI" id="CHEBI:28938"/>
        <dbReference type="EC" id="3.5.4.3"/>
    </reaction>
</comment>
<comment type="similarity">
    <text evidence="2 8">Belongs to the metallo-dependent hydrolases superfamily. ATZ/TRZ family.</text>
</comment>
<dbReference type="AlphaFoldDB" id="A0A502FWS1"/>
<dbReference type="Pfam" id="PF01979">
    <property type="entry name" value="Amidohydro_1"/>
    <property type="match status" value="1"/>
</dbReference>
<dbReference type="InterPro" id="IPR032466">
    <property type="entry name" value="Metal_Hydrolase"/>
</dbReference>